<dbReference type="InterPro" id="IPR019734">
    <property type="entry name" value="TPR_rpt"/>
</dbReference>
<keyword evidence="2" id="KW-0732">Signal</keyword>
<dbReference type="Proteomes" id="UP001291309">
    <property type="component" value="Unassembled WGS sequence"/>
</dbReference>
<dbReference type="InterPro" id="IPR011990">
    <property type="entry name" value="TPR-like_helical_dom_sf"/>
</dbReference>
<evidence type="ECO:0008006" key="5">
    <source>
        <dbReference type="Google" id="ProtNLM"/>
    </source>
</evidence>
<feature type="chain" id="PRO_5046472542" description="Tetratricopeptide repeat protein" evidence="2">
    <location>
        <begin position="19"/>
        <end position="238"/>
    </location>
</feature>
<dbReference type="SUPFAM" id="SSF48452">
    <property type="entry name" value="TPR-like"/>
    <property type="match status" value="1"/>
</dbReference>
<gene>
    <name evidence="3" type="ORF">SYV04_16035</name>
</gene>
<dbReference type="EMBL" id="JAXIVS010000005">
    <property type="protein sequence ID" value="MDY7227927.1"/>
    <property type="molecule type" value="Genomic_DNA"/>
</dbReference>
<sequence length="238" mass="26303">MPRTALLLSLLLAPLALAQTPAPPATTAKVLNTEGFRLYQEGKYPEALEKFREAVGKDPKHALAQYNVAATLGVLRKQGKVCEYEAYPSTILQYLIASVKLDPKRLKRAKEDADLEPIRETLGWQRLLGRAPTRTADVPEILKKVRWYAHSQGVYGTIGKLTFQDGGKVVRWKKTPQEDGSMKEEEITGTYKVKGRKVEVSFPGQAPDTGTITGDDTSGKLSFKGLGDFYDFPSECDA</sequence>
<organism evidence="3 4">
    <name type="scientific">Hyalangium rubrum</name>
    <dbReference type="NCBI Taxonomy" id="3103134"/>
    <lineage>
        <taxon>Bacteria</taxon>
        <taxon>Pseudomonadati</taxon>
        <taxon>Myxococcota</taxon>
        <taxon>Myxococcia</taxon>
        <taxon>Myxococcales</taxon>
        <taxon>Cystobacterineae</taxon>
        <taxon>Archangiaceae</taxon>
        <taxon>Hyalangium</taxon>
    </lineage>
</organism>
<name>A0ABU5H380_9BACT</name>
<accession>A0ABU5H380</accession>
<dbReference type="Gene3D" id="1.25.40.10">
    <property type="entry name" value="Tetratricopeptide repeat domain"/>
    <property type="match status" value="1"/>
</dbReference>
<dbReference type="PROSITE" id="PS50005">
    <property type="entry name" value="TPR"/>
    <property type="match status" value="1"/>
</dbReference>
<evidence type="ECO:0000256" key="2">
    <source>
        <dbReference type="SAM" id="SignalP"/>
    </source>
</evidence>
<keyword evidence="4" id="KW-1185">Reference proteome</keyword>
<proteinExistence type="predicted"/>
<comment type="caution">
    <text evidence="3">The sequence shown here is derived from an EMBL/GenBank/DDBJ whole genome shotgun (WGS) entry which is preliminary data.</text>
</comment>
<reference evidence="3 4" key="1">
    <citation type="submission" date="2023-12" db="EMBL/GenBank/DDBJ databases">
        <title>the genome sequence of Hyalangium sp. s54d21.</title>
        <authorList>
            <person name="Zhang X."/>
        </authorList>
    </citation>
    <scope>NUCLEOTIDE SEQUENCE [LARGE SCALE GENOMIC DNA]</scope>
    <source>
        <strain evidence="4">s54d21</strain>
    </source>
</reference>
<feature type="signal peptide" evidence="2">
    <location>
        <begin position="1"/>
        <end position="18"/>
    </location>
</feature>
<evidence type="ECO:0000313" key="4">
    <source>
        <dbReference type="Proteomes" id="UP001291309"/>
    </source>
</evidence>
<evidence type="ECO:0000313" key="3">
    <source>
        <dbReference type="EMBL" id="MDY7227927.1"/>
    </source>
</evidence>
<evidence type="ECO:0000256" key="1">
    <source>
        <dbReference type="PROSITE-ProRule" id="PRU00339"/>
    </source>
</evidence>
<feature type="repeat" description="TPR" evidence="1">
    <location>
        <begin position="28"/>
        <end position="61"/>
    </location>
</feature>
<keyword evidence="1" id="KW-0802">TPR repeat</keyword>
<protein>
    <recommendedName>
        <fullName evidence="5">Tetratricopeptide repeat protein</fullName>
    </recommendedName>
</protein>
<dbReference type="RefSeq" id="WP_321546656.1">
    <property type="nucleotide sequence ID" value="NZ_JAXIVS010000005.1"/>
</dbReference>